<name>A0ABQ3LR06_9PSEU</name>
<evidence type="ECO:0000256" key="1">
    <source>
        <dbReference type="SAM" id="MobiDB-lite"/>
    </source>
</evidence>
<dbReference type="EMBL" id="BNAY01000003">
    <property type="protein sequence ID" value="GHH15634.1"/>
    <property type="molecule type" value="Genomic_DNA"/>
</dbReference>
<dbReference type="Proteomes" id="UP000635387">
    <property type="component" value="Unassembled WGS sequence"/>
</dbReference>
<gene>
    <name evidence="2" type="ORF">GCM10017790_30370</name>
</gene>
<sequence length="61" mass="6961">MEEAEFGTAGTGNPPASIRYSPLARRCAELADQRRMRAKDDTGHLDRHRVRKRTVIERPRG</sequence>
<feature type="compositionally biased region" description="Basic and acidic residues" evidence="1">
    <location>
        <begin position="34"/>
        <end position="45"/>
    </location>
</feature>
<organism evidence="2 3">
    <name type="scientific">Amycolatopsis oliviviridis</name>
    <dbReference type="NCBI Taxonomy" id="1471590"/>
    <lineage>
        <taxon>Bacteria</taxon>
        <taxon>Bacillati</taxon>
        <taxon>Actinomycetota</taxon>
        <taxon>Actinomycetes</taxon>
        <taxon>Pseudonocardiales</taxon>
        <taxon>Pseudonocardiaceae</taxon>
        <taxon>Amycolatopsis</taxon>
    </lineage>
</organism>
<keyword evidence="3" id="KW-1185">Reference proteome</keyword>
<feature type="region of interest" description="Disordered" evidence="1">
    <location>
        <begin position="1"/>
        <end position="20"/>
    </location>
</feature>
<evidence type="ECO:0000313" key="2">
    <source>
        <dbReference type="EMBL" id="GHH15634.1"/>
    </source>
</evidence>
<protein>
    <submittedName>
        <fullName evidence="2">Uncharacterized protein</fullName>
    </submittedName>
</protein>
<accession>A0ABQ3LR06</accession>
<proteinExistence type="predicted"/>
<feature type="region of interest" description="Disordered" evidence="1">
    <location>
        <begin position="34"/>
        <end position="61"/>
    </location>
</feature>
<reference evidence="3" key="1">
    <citation type="journal article" date="2019" name="Int. J. Syst. Evol. Microbiol.">
        <title>The Global Catalogue of Microorganisms (GCM) 10K type strain sequencing project: providing services to taxonomists for standard genome sequencing and annotation.</title>
        <authorList>
            <consortium name="The Broad Institute Genomics Platform"/>
            <consortium name="The Broad Institute Genome Sequencing Center for Infectious Disease"/>
            <person name="Wu L."/>
            <person name="Ma J."/>
        </authorList>
    </citation>
    <scope>NUCLEOTIDE SEQUENCE [LARGE SCALE GENOMIC DNA]</scope>
    <source>
        <strain evidence="3">CGMCC 4.7683</strain>
    </source>
</reference>
<evidence type="ECO:0000313" key="3">
    <source>
        <dbReference type="Proteomes" id="UP000635387"/>
    </source>
</evidence>
<comment type="caution">
    <text evidence="2">The sequence shown here is derived from an EMBL/GenBank/DDBJ whole genome shotgun (WGS) entry which is preliminary data.</text>
</comment>